<dbReference type="PANTHER" id="PTHR10589:SF17">
    <property type="entry name" value="UBIQUITIN CARBOXYL-TERMINAL HYDROLASE"/>
    <property type="match status" value="1"/>
</dbReference>
<accession>A0A168RBV6</accession>
<dbReference type="InterPro" id="IPR036959">
    <property type="entry name" value="Peptidase_C12_UCH_sf"/>
</dbReference>
<dbReference type="AlphaFoldDB" id="A0A168RBV6"/>
<keyword evidence="3 7" id="KW-0645">Protease</keyword>
<evidence type="ECO:0000256" key="4">
    <source>
        <dbReference type="ARBA" id="ARBA00022786"/>
    </source>
</evidence>
<dbReference type="PANTHER" id="PTHR10589">
    <property type="entry name" value="UBIQUITIN CARBOXYL-TERMINAL HYDROLASE"/>
    <property type="match status" value="1"/>
</dbReference>
<comment type="similarity">
    <text evidence="2 7 8">Belongs to the peptidase C12 family.</text>
</comment>
<keyword evidence="4 7" id="KW-0833">Ubl conjugation pathway</keyword>
<dbReference type="SUPFAM" id="SSF54001">
    <property type="entry name" value="Cysteine proteinases"/>
    <property type="match status" value="1"/>
</dbReference>
<evidence type="ECO:0000256" key="1">
    <source>
        <dbReference type="ARBA" id="ARBA00000707"/>
    </source>
</evidence>
<protein>
    <recommendedName>
        <fullName evidence="8">Ubiquitin carboxyl-terminal hydrolase</fullName>
        <ecNumber evidence="8">3.4.19.12</ecNumber>
    </recommendedName>
</protein>
<feature type="site" description="Transition state stabilizer" evidence="7">
    <location>
        <position position="91"/>
    </location>
</feature>
<dbReference type="InParanoid" id="A0A168RBV6"/>
<feature type="site" description="Important for enzyme activity" evidence="7">
    <location>
        <position position="185"/>
    </location>
</feature>
<evidence type="ECO:0000313" key="12">
    <source>
        <dbReference type="Proteomes" id="UP000078561"/>
    </source>
</evidence>
<proteinExistence type="inferred from homology"/>
<evidence type="ECO:0000256" key="6">
    <source>
        <dbReference type="ARBA" id="ARBA00022807"/>
    </source>
</evidence>
<dbReference type="GO" id="GO:0004843">
    <property type="term" value="F:cysteine-type deubiquitinase activity"/>
    <property type="evidence" value="ECO:0007669"/>
    <property type="project" value="UniProtKB-UniRule"/>
</dbReference>
<evidence type="ECO:0000256" key="3">
    <source>
        <dbReference type="ARBA" id="ARBA00022670"/>
    </source>
</evidence>
<dbReference type="Gene3D" id="3.40.532.10">
    <property type="entry name" value="Peptidase C12, ubiquitin carboxyl-terminal hydrolase"/>
    <property type="match status" value="1"/>
</dbReference>
<dbReference type="InterPro" id="IPR001578">
    <property type="entry name" value="Peptidase_C12_UCH"/>
</dbReference>
<dbReference type="GO" id="GO:0005737">
    <property type="term" value="C:cytoplasm"/>
    <property type="evidence" value="ECO:0007669"/>
    <property type="project" value="TreeGrafter"/>
</dbReference>
<dbReference type="InterPro" id="IPR038765">
    <property type="entry name" value="Papain-like_cys_pep_sf"/>
</dbReference>
<dbReference type="EC" id="3.4.19.12" evidence="8"/>
<gene>
    <name evidence="11" type="primary">ABSGL_12353.1 scaffold 12745</name>
</gene>
<keyword evidence="5 7" id="KW-0378">Hydrolase</keyword>
<sequence length="230" mass="25733">MADNTDKATTHGRLPLEATPGIIHDSGADPRWKYIQLQDLDPEALEKLPPTIAIIFIVPSSPRYNTHVQQEQARLAKLEQSISPNVIFFKQTKQKACGMIALLHSLANNEDDVVGPGALHDFLEKSTSMSPDERTEWLQQSDELQILHDGAVAAGHMEMEDLDQSHTDFHYVCFVEVDDHLYELDGRRPLPINHGKAKNVVQGATKIIQQYLAIDPDQRNLSIIALVDSK</sequence>
<dbReference type="GO" id="GO:0016579">
    <property type="term" value="P:protein deubiquitination"/>
    <property type="evidence" value="ECO:0007669"/>
    <property type="project" value="TreeGrafter"/>
</dbReference>
<feature type="active site" description="Nucleophile" evidence="7">
    <location>
        <position position="97"/>
    </location>
</feature>
<evidence type="ECO:0000256" key="2">
    <source>
        <dbReference type="ARBA" id="ARBA00009326"/>
    </source>
</evidence>
<dbReference type="OMA" id="TCFVQAP"/>
<dbReference type="GO" id="GO:0006511">
    <property type="term" value="P:ubiquitin-dependent protein catabolic process"/>
    <property type="evidence" value="ECO:0007669"/>
    <property type="project" value="UniProtKB-UniRule"/>
</dbReference>
<name>A0A168RBV6_ABSGL</name>
<dbReference type="PROSITE" id="PS52048">
    <property type="entry name" value="UCH_DOMAIN"/>
    <property type="match status" value="1"/>
</dbReference>
<comment type="catalytic activity">
    <reaction evidence="1 7 8">
        <text>Thiol-dependent hydrolysis of ester, thioester, amide, peptide and isopeptide bonds formed by the C-terminal Gly of ubiquitin (a 76-residue protein attached to proteins as an intracellular targeting signal).</text>
        <dbReference type="EC" id="3.4.19.12"/>
    </reaction>
</comment>
<evidence type="ECO:0000259" key="10">
    <source>
        <dbReference type="PROSITE" id="PS52048"/>
    </source>
</evidence>
<organism evidence="11">
    <name type="scientific">Absidia glauca</name>
    <name type="common">Pin mould</name>
    <dbReference type="NCBI Taxonomy" id="4829"/>
    <lineage>
        <taxon>Eukaryota</taxon>
        <taxon>Fungi</taxon>
        <taxon>Fungi incertae sedis</taxon>
        <taxon>Mucoromycota</taxon>
        <taxon>Mucoromycotina</taxon>
        <taxon>Mucoromycetes</taxon>
        <taxon>Mucorales</taxon>
        <taxon>Cunninghamellaceae</taxon>
        <taxon>Absidia</taxon>
    </lineage>
</organism>
<dbReference type="EMBL" id="LT554591">
    <property type="protein sequence ID" value="SAM06464.1"/>
    <property type="molecule type" value="Genomic_DNA"/>
</dbReference>
<evidence type="ECO:0000256" key="7">
    <source>
        <dbReference type="PROSITE-ProRule" id="PRU01393"/>
    </source>
</evidence>
<dbReference type="PRINTS" id="PR00707">
    <property type="entry name" value="UBCTHYDRLASE"/>
</dbReference>
<dbReference type="FunCoup" id="A0A168RBV6">
    <property type="interactions" value="567"/>
</dbReference>
<evidence type="ECO:0000256" key="8">
    <source>
        <dbReference type="RuleBase" id="RU361215"/>
    </source>
</evidence>
<dbReference type="Proteomes" id="UP000078561">
    <property type="component" value="Unassembled WGS sequence"/>
</dbReference>
<feature type="active site" description="Proton donor" evidence="7">
    <location>
        <position position="170"/>
    </location>
</feature>
<evidence type="ECO:0000256" key="9">
    <source>
        <dbReference type="SAM" id="MobiDB-lite"/>
    </source>
</evidence>
<evidence type="ECO:0000313" key="11">
    <source>
        <dbReference type="EMBL" id="SAM06464.1"/>
    </source>
</evidence>
<evidence type="ECO:0000256" key="5">
    <source>
        <dbReference type="ARBA" id="ARBA00022801"/>
    </source>
</evidence>
<feature type="region of interest" description="Disordered" evidence="9">
    <location>
        <begin position="1"/>
        <end position="21"/>
    </location>
</feature>
<feature type="domain" description="UCH catalytic" evidence="10">
    <location>
        <begin position="12"/>
        <end position="228"/>
    </location>
</feature>
<keyword evidence="12" id="KW-1185">Reference proteome</keyword>
<keyword evidence="6 7" id="KW-0788">Thiol protease</keyword>
<dbReference type="Pfam" id="PF01088">
    <property type="entry name" value="Peptidase_C12"/>
    <property type="match status" value="1"/>
</dbReference>
<reference evidence="11" key="1">
    <citation type="submission" date="2016-04" db="EMBL/GenBank/DDBJ databases">
        <authorList>
            <person name="Evans L.H."/>
            <person name="Alamgir A."/>
            <person name="Owens N."/>
            <person name="Weber N.D."/>
            <person name="Virtaneva K."/>
            <person name="Barbian K."/>
            <person name="Babar A."/>
            <person name="Rosenke K."/>
        </authorList>
    </citation>
    <scope>NUCLEOTIDE SEQUENCE [LARGE SCALE GENOMIC DNA]</scope>
    <source>
        <strain evidence="11">CBS 101.48</strain>
    </source>
</reference>
<dbReference type="STRING" id="4829.A0A168RBV6"/>
<dbReference type="OrthoDB" id="427186at2759"/>